<reference evidence="2" key="2">
    <citation type="journal article" date="2015" name="Fish Shellfish Immunol.">
        <title>Early steps in the European eel (Anguilla anguilla)-Vibrio vulnificus interaction in the gills: Role of the RtxA13 toxin.</title>
        <authorList>
            <person name="Callol A."/>
            <person name="Pajuelo D."/>
            <person name="Ebbesson L."/>
            <person name="Teles M."/>
            <person name="MacKenzie S."/>
            <person name="Amaro C."/>
        </authorList>
    </citation>
    <scope>NUCLEOTIDE SEQUENCE</scope>
</reference>
<reference evidence="2" key="1">
    <citation type="submission" date="2014-11" db="EMBL/GenBank/DDBJ databases">
        <authorList>
            <person name="Amaro Gonzalez C."/>
        </authorList>
    </citation>
    <scope>NUCLEOTIDE SEQUENCE</scope>
</reference>
<feature type="transmembrane region" description="Helical" evidence="1">
    <location>
        <begin position="21"/>
        <end position="42"/>
    </location>
</feature>
<organism evidence="2">
    <name type="scientific">Anguilla anguilla</name>
    <name type="common">European freshwater eel</name>
    <name type="synonym">Muraena anguilla</name>
    <dbReference type="NCBI Taxonomy" id="7936"/>
    <lineage>
        <taxon>Eukaryota</taxon>
        <taxon>Metazoa</taxon>
        <taxon>Chordata</taxon>
        <taxon>Craniata</taxon>
        <taxon>Vertebrata</taxon>
        <taxon>Euteleostomi</taxon>
        <taxon>Actinopterygii</taxon>
        <taxon>Neopterygii</taxon>
        <taxon>Teleostei</taxon>
        <taxon>Anguilliformes</taxon>
        <taxon>Anguillidae</taxon>
        <taxon>Anguilla</taxon>
    </lineage>
</organism>
<evidence type="ECO:0000256" key="1">
    <source>
        <dbReference type="SAM" id="Phobius"/>
    </source>
</evidence>
<dbReference type="AlphaFoldDB" id="A0A0E9RN28"/>
<dbReference type="EMBL" id="GBXM01078078">
    <property type="protein sequence ID" value="JAH30499.1"/>
    <property type="molecule type" value="Transcribed_RNA"/>
</dbReference>
<name>A0A0E9RN28_ANGAN</name>
<keyword evidence="1" id="KW-0812">Transmembrane</keyword>
<evidence type="ECO:0000313" key="2">
    <source>
        <dbReference type="EMBL" id="JAH30499.1"/>
    </source>
</evidence>
<proteinExistence type="predicted"/>
<accession>A0A0E9RN28</accession>
<protein>
    <submittedName>
        <fullName evidence="2">Uncharacterized protein</fullName>
    </submittedName>
</protein>
<keyword evidence="1" id="KW-0472">Membrane</keyword>
<keyword evidence="1" id="KW-1133">Transmembrane helix</keyword>
<sequence>MRSRSASVPVWNKNEEQKQPFSLLAFLPVLYLAHRAALVTFLDARSRMN</sequence>